<comment type="caution">
    <text evidence="2">The sequence shown here is derived from an EMBL/GenBank/DDBJ whole genome shotgun (WGS) entry which is preliminary data.</text>
</comment>
<evidence type="ECO:0000313" key="2">
    <source>
        <dbReference type="EMBL" id="PAE06568.1"/>
    </source>
</evidence>
<accession>A0A268H9M4</accession>
<keyword evidence="1" id="KW-0812">Transmembrane</keyword>
<dbReference type="AlphaFoldDB" id="A0A268H9M4"/>
<organism evidence="2 3">
    <name type="scientific">Terribacillus saccharophilus</name>
    <dbReference type="NCBI Taxonomy" id="361277"/>
    <lineage>
        <taxon>Bacteria</taxon>
        <taxon>Bacillati</taxon>
        <taxon>Bacillota</taxon>
        <taxon>Bacilli</taxon>
        <taxon>Bacillales</taxon>
        <taxon>Bacillaceae</taxon>
        <taxon>Terribacillus</taxon>
    </lineage>
</organism>
<evidence type="ECO:0000313" key="3">
    <source>
        <dbReference type="Proteomes" id="UP000216475"/>
    </source>
</evidence>
<feature type="transmembrane region" description="Helical" evidence="1">
    <location>
        <begin position="47"/>
        <end position="66"/>
    </location>
</feature>
<protein>
    <submittedName>
        <fullName evidence="2">Uncharacterized protein</fullName>
    </submittedName>
</protein>
<name>A0A268H9M4_9BACI</name>
<dbReference type="EMBL" id="NPBH01000074">
    <property type="protein sequence ID" value="PAE06568.1"/>
    <property type="molecule type" value="Genomic_DNA"/>
</dbReference>
<sequence length="82" mass="9269">MKKKAFWLPILSSFLVMVLLYTIGNIFEISYLSWTFYKENPSEGVVFEAGGSLIPVLIGLIIGFVLEGILKNKQKDDIDLSR</sequence>
<dbReference type="Proteomes" id="UP000216475">
    <property type="component" value="Unassembled WGS sequence"/>
</dbReference>
<gene>
    <name evidence="2" type="ORF">CHI12_15835</name>
</gene>
<dbReference type="RefSeq" id="WP_095272545.1">
    <property type="nucleotide sequence ID" value="NZ_NPBH01000074.1"/>
</dbReference>
<evidence type="ECO:0000256" key="1">
    <source>
        <dbReference type="SAM" id="Phobius"/>
    </source>
</evidence>
<feature type="transmembrane region" description="Helical" evidence="1">
    <location>
        <begin position="7"/>
        <end position="27"/>
    </location>
</feature>
<proteinExistence type="predicted"/>
<keyword evidence="1" id="KW-0472">Membrane</keyword>
<reference evidence="2 3" key="1">
    <citation type="submission" date="2017-07" db="EMBL/GenBank/DDBJ databases">
        <title>Isolation and whole genome analysis of endospore-forming bacteria from heroin.</title>
        <authorList>
            <person name="Kalinowski J."/>
            <person name="Ahrens B."/>
            <person name="Al-Dilaimi A."/>
            <person name="Winkler A."/>
            <person name="Wibberg D."/>
            <person name="Schleenbecker U."/>
            <person name="Ruckert C."/>
            <person name="Wolfel R."/>
            <person name="Grass G."/>
        </authorList>
    </citation>
    <scope>NUCLEOTIDE SEQUENCE [LARGE SCALE GENOMIC DNA]</scope>
    <source>
        <strain evidence="2 3">7509</strain>
    </source>
</reference>
<keyword evidence="1" id="KW-1133">Transmembrane helix</keyword>